<dbReference type="InterPro" id="IPR015590">
    <property type="entry name" value="Aldehyde_DH_dom"/>
</dbReference>
<dbReference type="SUPFAM" id="SSF53474">
    <property type="entry name" value="alpha/beta-Hydrolases"/>
    <property type="match status" value="1"/>
</dbReference>
<evidence type="ECO:0000313" key="6">
    <source>
        <dbReference type="EMBL" id="EJT52037.1"/>
    </source>
</evidence>
<evidence type="ECO:0000256" key="2">
    <source>
        <dbReference type="PROSITE-ProRule" id="PRU10007"/>
    </source>
</evidence>
<dbReference type="Proteomes" id="UP000002748">
    <property type="component" value="Unassembled WGS sequence"/>
</dbReference>
<dbReference type="AlphaFoldDB" id="J6F9Y6"/>
<feature type="active site" evidence="2">
    <location>
        <position position="289"/>
    </location>
</feature>
<dbReference type="EMBL" id="ALBS01000037">
    <property type="protein sequence ID" value="EJT52037.1"/>
    <property type="molecule type" value="Genomic_DNA"/>
</dbReference>
<dbReference type="Gene3D" id="3.40.605.10">
    <property type="entry name" value="Aldehyde Dehydrogenase, Chain A, domain 1"/>
    <property type="match status" value="1"/>
</dbReference>
<feature type="region of interest" description="Disordered" evidence="4">
    <location>
        <begin position="508"/>
        <end position="540"/>
    </location>
</feature>
<dbReference type="PROSITE" id="PS00687">
    <property type="entry name" value="ALDEHYDE_DEHYDR_GLU"/>
    <property type="match status" value="1"/>
</dbReference>
<keyword evidence="1 3" id="KW-0560">Oxidoreductase</keyword>
<dbReference type="VEuPathDB" id="FungiDB:A1Q1_06750"/>
<dbReference type="InterPro" id="IPR029510">
    <property type="entry name" value="Ald_DH_CS_GLU"/>
</dbReference>
<sequence length="837" mass="92431">MRTARTLRPLFRTRLTSVTRPGVATGVAPLGTRGRWSIANPVTNLIGSVREDASILPTYTVVHPVNGKVHAVQHSTAVDIEQALACAHGALASWSATPLEERKKIFERAADLLESPEWSEKLHTMNRAETSVPEWWSREQLKIAPQMIRALVGYADEALAEKTEKMGDTTFHVTREPYGVCLAIAAWNAVHLLTLRAIVTPLLTGNTVVLKTSEVTPGSQALWAELLYEAGVPKTALSVVHAAPDEAPGLTEQLVRDNRVRHVNFTGSTRVGRIVASLAGAGLKPCIMELGGKAPVLLLPDADIETAASHILFGAFFNQGQVCMSTERVLVPESRFGELVTALQKAWREVEDKSPKAPFRPDAVARLGELVDDAVSKGAQMLIPVAEAGEGTFPHTILGPVAQDMRLWSEESFGPLAVVIPVPDDGAVDTMVDIANESEYGLSAAVWGQDLQNAEKVARRLHSGAVHINSPILVRHLPHQLYSDIPRIAPLNILVIFLPIHPTDDTYADASPKFQSSPQPHNPSEKDSMPEEKAPKTRPMDRVHVLDFEPLHMGYPMASMKSVLLVDFEVQVHGLEEMSKKKKPVSIIIIAHGWANKAEQHWRMASGMLGEISRFERESGVERANDVLVVTLDQRNHGTRRRIKDGRTFQNDPLRLAHMACTITGGKQDQELVMQFLPPYLWPDGEREVAHWLPCGISLGGHTTWRLLRENPKITCGVPIVSLPSETLGSWLANRAETGLKHGTVTKETKYPPSLAAYWDGPTPPNAYKGKKILCIYGGEDAVLPWKVGQEKWEWIKTMQEHPGEMDQWIEPGFGHVITVGMVSKTAEWFWRWAVRQ</sequence>
<evidence type="ECO:0000256" key="4">
    <source>
        <dbReference type="SAM" id="MobiDB-lite"/>
    </source>
</evidence>
<proteinExistence type="inferred from homology"/>
<reference evidence="6 7" key="1">
    <citation type="journal article" date="2012" name="Eukaryot. Cell">
        <title>Draft genome sequence of CBS 2479, the standard type strain of Trichosporon asahii.</title>
        <authorList>
            <person name="Yang R.Y."/>
            <person name="Li H.T."/>
            <person name="Zhu H."/>
            <person name="Zhou G.P."/>
            <person name="Wang M."/>
            <person name="Wang L."/>
        </authorList>
    </citation>
    <scope>NUCLEOTIDE SEQUENCE [LARGE SCALE GENOMIC DNA]</scope>
    <source>
        <strain evidence="7">ATCC 90039 / CBS 2479 / JCM 2466 / KCTC 7840 / NCYC 2677 / UAMH 7654</strain>
    </source>
</reference>
<dbReference type="SUPFAM" id="SSF53720">
    <property type="entry name" value="ALDH-like"/>
    <property type="match status" value="1"/>
</dbReference>
<dbReference type="Gene3D" id="3.40.309.10">
    <property type="entry name" value="Aldehyde Dehydrogenase, Chain A, domain 2"/>
    <property type="match status" value="1"/>
</dbReference>
<dbReference type="PANTHER" id="PTHR43353:SF6">
    <property type="entry name" value="CYTOPLASMIC ALDEHYDE DEHYDROGENASE (EUROFUNG)"/>
    <property type="match status" value="1"/>
</dbReference>
<accession>J6F9Y6</accession>
<dbReference type="InterPro" id="IPR016161">
    <property type="entry name" value="Ald_DH/histidinol_DH"/>
</dbReference>
<name>J6F9Y6_TRIAS</name>
<dbReference type="InterPro" id="IPR050740">
    <property type="entry name" value="Aldehyde_DH_Superfamily"/>
</dbReference>
<evidence type="ECO:0000259" key="5">
    <source>
        <dbReference type="Pfam" id="PF00171"/>
    </source>
</evidence>
<dbReference type="Gene3D" id="3.40.50.1820">
    <property type="entry name" value="alpha/beta hydrolase"/>
    <property type="match status" value="1"/>
</dbReference>
<gene>
    <name evidence="6" type="ORF">A1Q1_06750</name>
</gene>
<dbReference type="RefSeq" id="XP_014183274.1">
    <property type="nucleotide sequence ID" value="XM_014327799.1"/>
</dbReference>
<evidence type="ECO:0000256" key="3">
    <source>
        <dbReference type="RuleBase" id="RU003345"/>
    </source>
</evidence>
<protein>
    <submittedName>
        <fullName evidence="6">Salicylaldehyde dehydrogenase</fullName>
    </submittedName>
</protein>
<comment type="similarity">
    <text evidence="3">Belongs to the aldehyde dehydrogenase family.</text>
</comment>
<feature type="compositionally biased region" description="Basic and acidic residues" evidence="4">
    <location>
        <begin position="523"/>
        <end position="540"/>
    </location>
</feature>
<dbReference type="InterPro" id="IPR029058">
    <property type="entry name" value="AB_hydrolase_fold"/>
</dbReference>
<dbReference type="InterPro" id="IPR016163">
    <property type="entry name" value="Ald_DH_C"/>
</dbReference>
<dbReference type="OrthoDB" id="310895at2759"/>
<dbReference type="GO" id="GO:0004777">
    <property type="term" value="F:succinate-semialdehyde dehydrogenase (NAD+) activity"/>
    <property type="evidence" value="ECO:0007669"/>
    <property type="project" value="TreeGrafter"/>
</dbReference>
<dbReference type="Pfam" id="PF00171">
    <property type="entry name" value="Aldedh"/>
    <property type="match status" value="1"/>
</dbReference>
<evidence type="ECO:0000313" key="7">
    <source>
        <dbReference type="Proteomes" id="UP000002748"/>
    </source>
</evidence>
<dbReference type="PANTHER" id="PTHR43353">
    <property type="entry name" value="SUCCINATE-SEMIALDEHYDE DEHYDROGENASE, MITOCHONDRIAL"/>
    <property type="match status" value="1"/>
</dbReference>
<dbReference type="GO" id="GO:0009450">
    <property type="term" value="P:gamma-aminobutyric acid catabolic process"/>
    <property type="evidence" value="ECO:0007669"/>
    <property type="project" value="TreeGrafter"/>
</dbReference>
<organism evidence="6 7">
    <name type="scientific">Trichosporon asahii var. asahii (strain ATCC 90039 / CBS 2479 / JCM 2466 / KCTC 7840 / NBRC 103889/ NCYC 2677 / UAMH 7654)</name>
    <name type="common">Yeast</name>
    <dbReference type="NCBI Taxonomy" id="1186058"/>
    <lineage>
        <taxon>Eukaryota</taxon>
        <taxon>Fungi</taxon>
        <taxon>Dikarya</taxon>
        <taxon>Basidiomycota</taxon>
        <taxon>Agaricomycotina</taxon>
        <taxon>Tremellomycetes</taxon>
        <taxon>Trichosporonales</taxon>
        <taxon>Trichosporonaceae</taxon>
        <taxon>Trichosporon</taxon>
    </lineage>
</organism>
<comment type="caution">
    <text evidence="6">The sequence shown here is derived from an EMBL/GenBank/DDBJ whole genome shotgun (WGS) entry which is preliminary data.</text>
</comment>
<dbReference type="InterPro" id="IPR016162">
    <property type="entry name" value="Ald_DH_N"/>
</dbReference>
<evidence type="ECO:0000256" key="1">
    <source>
        <dbReference type="ARBA" id="ARBA00023002"/>
    </source>
</evidence>
<dbReference type="HOGENOM" id="CLU_339536_0_0_1"/>
<dbReference type="KEGG" id="tasa:A1Q1_06750"/>
<dbReference type="GeneID" id="25990262"/>
<feature type="domain" description="Aldehyde dehydrogenase" evidence="5">
    <location>
        <begin position="58"/>
        <end position="473"/>
    </location>
</feature>